<comment type="similarity">
    <text evidence="1">Belongs to the ATP-dependent DNA ligase family.</text>
</comment>
<reference evidence="6 7" key="1">
    <citation type="submission" date="2021-06" db="EMBL/GenBank/DDBJ databases">
        <title>Actinomycetes sequencing.</title>
        <authorList>
            <person name="Shan Q."/>
        </authorList>
    </citation>
    <scope>NUCLEOTIDE SEQUENCE [LARGE SCALE GENOMIC DNA]</scope>
    <source>
        <strain evidence="6 7">NEAU-G5</strain>
    </source>
</reference>
<dbReference type="PROSITE" id="PS50160">
    <property type="entry name" value="DNA_LIGASE_A3"/>
    <property type="match status" value="1"/>
</dbReference>
<dbReference type="CDD" id="cd07906">
    <property type="entry name" value="Adenylation_DNA_ligase_LigD_LigC"/>
    <property type="match status" value="1"/>
</dbReference>
<dbReference type="Gene3D" id="2.40.50.140">
    <property type="entry name" value="Nucleic acid-binding proteins"/>
    <property type="match status" value="1"/>
</dbReference>
<gene>
    <name evidence="6" type="ORF">KO481_16855</name>
</gene>
<comment type="caution">
    <text evidence="6">The sequence shown here is derived from an EMBL/GenBank/DDBJ whole genome shotgun (WGS) entry which is preliminary data.</text>
</comment>
<dbReference type="SUPFAM" id="SSF50249">
    <property type="entry name" value="Nucleic acid-binding proteins"/>
    <property type="match status" value="1"/>
</dbReference>
<dbReference type="EC" id="6.5.1.1" evidence="2"/>
<evidence type="ECO:0000259" key="5">
    <source>
        <dbReference type="PROSITE" id="PS50160"/>
    </source>
</evidence>
<keyword evidence="7" id="KW-1185">Reference proteome</keyword>
<evidence type="ECO:0000313" key="6">
    <source>
        <dbReference type="EMBL" id="MBU3063192.1"/>
    </source>
</evidence>
<dbReference type="CDD" id="cd07971">
    <property type="entry name" value="OBF_DNA_ligase_LigD"/>
    <property type="match status" value="1"/>
</dbReference>
<dbReference type="PANTHER" id="PTHR45674:SF4">
    <property type="entry name" value="DNA LIGASE 1"/>
    <property type="match status" value="1"/>
</dbReference>
<evidence type="ECO:0000256" key="1">
    <source>
        <dbReference type="ARBA" id="ARBA00007572"/>
    </source>
</evidence>
<evidence type="ECO:0000256" key="2">
    <source>
        <dbReference type="ARBA" id="ARBA00012727"/>
    </source>
</evidence>
<dbReference type="InterPro" id="IPR012309">
    <property type="entry name" value="DNA_ligase_ATP-dep_C"/>
</dbReference>
<dbReference type="InterPro" id="IPR012340">
    <property type="entry name" value="NA-bd_OB-fold"/>
</dbReference>
<dbReference type="SUPFAM" id="SSF56091">
    <property type="entry name" value="DNA ligase/mRNA capping enzyme, catalytic domain"/>
    <property type="match status" value="1"/>
</dbReference>
<evidence type="ECO:0000256" key="4">
    <source>
        <dbReference type="ARBA" id="ARBA00034003"/>
    </source>
</evidence>
<dbReference type="Proteomes" id="UP000733379">
    <property type="component" value="Unassembled WGS sequence"/>
</dbReference>
<feature type="domain" description="ATP-dependent DNA ligase family profile" evidence="5">
    <location>
        <begin position="95"/>
        <end position="231"/>
    </location>
</feature>
<proteinExistence type="inferred from homology"/>
<keyword evidence="3 6" id="KW-0436">Ligase</keyword>
<dbReference type="InterPro" id="IPR012310">
    <property type="entry name" value="DNA_ligase_ATP-dep_cent"/>
</dbReference>
<dbReference type="EMBL" id="JAHKNI010000005">
    <property type="protein sequence ID" value="MBU3063192.1"/>
    <property type="molecule type" value="Genomic_DNA"/>
</dbReference>
<dbReference type="Gene3D" id="3.30.470.30">
    <property type="entry name" value="DNA ligase/mRNA capping enzyme"/>
    <property type="match status" value="1"/>
</dbReference>
<dbReference type="PANTHER" id="PTHR45674">
    <property type="entry name" value="DNA LIGASE 1/3 FAMILY MEMBER"/>
    <property type="match status" value="1"/>
</dbReference>
<dbReference type="GO" id="GO:0016874">
    <property type="term" value="F:ligase activity"/>
    <property type="evidence" value="ECO:0007669"/>
    <property type="project" value="UniProtKB-KW"/>
</dbReference>
<organism evidence="6 7">
    <name type="scientific">Nocardia albiluteola</name>
    <dbReference type="NCBI Taxonomy" id="2842303"/>
    <lineage>
        <taxon>Bacteria</taxon>
        <taxon>Bacillati</taxon>
        <taxon>Actinomycetota</taxon>
        <taxon>Actinomycetes</taxon>
        <taxon>Mycobacteriales</taxon>
        <taxon>Nocardiaceae</taxon>
        <taxon>Nocardia</taxon>
    </lineage>
</organism>
<dbReference type="Pfam" id="PF04679">
    <property type="entry name" value="DNA_ligase_A_C"/>
    <property type="match status" value="1"/>
</dbReference>
<name>A0ABS6AYR9_9NOCA</name>
<comment type="catalytic activity">
    <reaction evidence="4">
        <text>ATP + (deoxyribonucleotide)n-3'-hydroxyl + 5'-phospho-(deoxyribonucleotide)m = (deoxyribonucleotide)n+m + AMP + diphosphate.</text>
        <dbReference type="EC" id="6.5.1.1"/>
    </reaction>
</comment>
<dbReference type="Gene3D" id="3.30.1490.70">
    <property type="match status" value="1"/>
</dbReference>
<protein>
    <recommendedName>
        <fullName evidence="2">DNA ligase (ATP)</fullName>
        <ecNumber evidence="2">6.5.1.1</ecNumber>
    </recommendedName>
</protein>
<dbReference type="InterPro" id="IPR050191">
    <property type="entry name" value="ATP-dep_DNA_ligase"/>
</dbReference>
<sequence length="310" mass="33706">MLATVSERPPGPDPAWAIEMKWDGIRAISQISRGGARFWSRNGRDMTLSFPELAEAFPGITGLVLDGEIVAPNPVTGAPSFGRLQHRLGTRPSTALRAAVPVRYFVFDVLEIATESVMDLSYLERRERLDELQLDGGPIRVPPTWIGEDPARMLRIAADASLEGIVLKRIDSTYRPGQRSRAWLKVPLRKVETFAVAGWLDGTGANQDSLGSLVLAGRLDGQLRFAGCVGSGFTNAGRHAIRAALDQIARPDLPLDVEPPPGIARSTHWCDPVIAVDVAFRELTDDGVLRQPSFKGVRSDVDVSAIGWPS</sequence>
<dbReference type="Pfam" id="PF01068">
    <property type="entry name" value="DNA_ligase_A_M"/>
    <property type="match status" value="1"/>
</dbReference>
<evidence type="ECO:0000256" key="3">
    <source>
        <dbReference type="ARBA" id="ARBA00022598"/>
    </source>
</evidence>
<evidence type="ECO:0000313" key="7">
    <source>
        <dbReference type="Proteomes" id="UP000733379"/>
    </source>
</evidence>
<accession>A0ABS6AYR9</accession>